<dbReference type="GO" id="GO:0030163">
    <property type="term" value="P:protein catabolic process"/>
    <property type="evidence" value="ECO:0007669"/>
    <property type="project" value="InterPro"/>
</dbReference>
<dbReference type="GO" id="GO:0004252">
    <property type="term" value="F:serine-type endopeptidase activity"/>
    <property type="evidence" value="ECO:0007669"/>
    <property type="project" value="UniProtKB-UniRule"/>
</dbReference>
<dbReference type="AlphaFoldDB" id="A0A0C2R3D2"/>
<comment type="caution">
    <text evidence="4">The sequence shown here is derived from an EMBL/GenBank/DDBJ whole genome shotgun (WGS) entry which is preliminary data.</text>
</comment>
<dbReference type="InterPro" id="IPR036034">
    <property type="entry name" value="PDZ_sf"/>
</dbReference>
<dbReference type="InterPro" id="IPR008269">
    <property type="entry name" value="Lon_proteolytic"/>
</dbReference>
<dbReference type="SMART" id="SM00228">
    <property type="entry name" value="PDZ"/>
    <property type="match status" value="1"/>
</dbReference>
<dbReference type="RefSeq" id="WP_041088861.1">
    <property type="nucleotide sequence ID" value="NZ_JXRP01000018.1"/>
</dbReference>
<gene>
    <name evidence="4" type="ORF">KP78_23190</name>
</gene>
<dbReference type="SUPFAM" id="SSF54211">
    <property type="entry name" value="Ribosomal protein S5 domain 2-like"/>
    <property type="match status" value="1"/>
</dbReference>
<dbReference type="Pfam" id="PF05362">
    <property type="entry name" value="Lon_C"/>
    <property type="match status" value="1"/>
</dbReference>
<dbReference type="GO" id="GO:0005524">
    <property type="term" value="F:ATP binding"/>
    <property type="evidence" value="ECO:0007669"/>
    <property type="project" value="InterPro"/>
</dbReference>
<name>A0A0C2R3D2_9BACL</name>
<keyword evidence="5" id="KW-1185">Reference proteome</keyword>
<dbReference type="InterPro" id="IPR020568">
    <property type="entry name" value="Ribosomal_Su5_D2-typ_SF"/>
</dbReference>
<sequence length="351" mass="38947">MKNKLWFTILLAFTILLLFASFYTLPYYVQKPGNAFVLDDIVEVENGTESEGDFSLMTVSQIKANVFSYLWALMDEYQIIYPVDQVRAPHESEDEYSVRQLYLMDNSAQQAIEVAYKQAGADLSYEYNGIYVLNIYPGMPAEKILKAGDRITSIDEHIFQSSEEFIDYVGGKKKGDSITVTIERDNQVFDENLTLQSFPDNPEQIGLGISLVDDRNVQSDPQVLIDSSGIGGPSAGLMYSLEIYDQLIPEDLTKGYNIAGTGTISSDGEVGRIGGIEQKVIAADRQGIEIFLAPDDTIPEDVAAEDPDAVSNYRAAVKTAEEIGTDMQIIPVKTFEDALKYLLLLEKKSSS</sequence>
<dbReference type="STRING" id="889306.KP78_23190"/>
<dbReference type="EMBL" id="JXRP01000018">
    <property type="protein sequence ID" value="KIL44775.1"/>
    <property type="molecule type" value="Genomic_DNA"/>
</dbReference>
<dbReference type="PROSITE" id="PS51786">
    <property type="entry name" value="LON_PROTEOLYTIC"/>
    <property type="match status" value="1"/>
</dbReference>
<dbReference type="InterPro" id="IPR001478">
    <property type="entry name" value="PDZ"/>
</dbReference>
<organism evidence="4 5">
    <name type="scientific">Jeotgalibacillus soli</name>
    <dbReference type="NCBI Taxonomy" id="889306"/>
    <lineage>
        <taxon>Bacteria</taxon>
        <taxon>Bacillati</taxon>
        <taxon>Bacillota</taxon>
        <taxon>Bacilli</taxon>
        <taxon>Bacillales</taxon>
        <taxon>Caryophanaceae</taxon>
        <taxon>Jeotgalibacillus</taxon>
    </lineage>
</organism>
<dbReference type="Pfam" id="PF13180">
    <property type="entry name" value="PDZ_2"/>
    <property type="match status" value="1"/>
</dbReference>
<comment type="catalytic activity">
    <reaction evidence="1">
        <text>Hydrolysis of proteins in presence of ATP.</text>
        <dbReference type="EC" id="3.4.21.53"/>
    </reaction>
</comment>
<dbReference type="PROSITE" id="PS50106">
    <property type="entry name" value="PDZ"/>
    <property type="match status" value="1"/>
</dbReference>
<protein>
    <recommendedName>
        <fullName evidence="1">endopeptidase La</fullName>
        <ecNumber evidence="1">3.4.21.53</ecNumber>
    </recommendedName>
</protein>
<dbReference type="GO" id="GO:0004176">
    <property type="term" value="F:ATP-dependent peptidase activity"/>
    <property type="evidence" value="ECO:0007669"/>
    <property type="project" value="UniProtKB-UniRule"/>
</dbReference>
<dbReference type="InterPro" id="IPR027065">
    <property type="entry name" value="Lon_Prtase"/>
</dbReference>
<dbReference type="EC" id="3.4.21.53" evidence="1"/>
<feature type="domain" description="Lon proteolytic" evidence="3">
    <location>
        <begin position="226"/>
        <end position="345"/>
    </location>
</feature>
<evidence type="ECO:0000256" key="1">
    <source>
        <dbReference type="PROSITE-ProRule" id="PRU01122"/>
    </source>
</evidence>
<comment type="similarity">
    <text evidence="1">Belongs to the peptidase S16 family.</text>
</comment>
<dbReference type="NCBIfam" id="NF041438">
    <property type="entry name" value="SepM_fam_S16"/>
    <property type="match status" value="1"/>
</dbReference>
<dbReference type="Gene3D" id="3.30.230.10">
    <property type="match status" value="1"/>
</dbReference>
<feature type="domain" description="PDZ" evidence="2">
    <location>
        <begin position="111"/>
        <end position="155"/>
    </location>
</feature>
<dbReference type="OrthoDB" id="2356897at2"/>
<feature type="active site" evidence="1">
    <location>
        <position position="279"/>
    </location>
</feature>
<evidence type="ECO:0000313" key="5">
    <source>
        <dbReference type="Proteomes" id="UP000031938"/>
    </source>
</evidence>
<dbReference type="PATRIC" id="fig|889306.3.peg.2333"/>
<reference evidence="4 5" key="1">
    <citation type="submission" date="2015-01" db="EMBL/GenBank/DDBJ databases">
        <title>Genome sequencing of Jeotgalibacillus soli.</title>
        <authorList>
            <person name="Goh K.M."/>
            <person name="Chan K.-G."/>
            <person name="Yaakop A.S."/>
            <person name="Ee R."/>
            <person name="Gan H.M."/>
            <person name="Chan C.S."/>
        </authorList>
    </citation>
    <scope>NUCLEOTIDE SEQUENCE [LARGE SCALE GENOMIC DNA]</scope>
    <source>
        <strain evidence="4 5">P9</strain>
    </source>
</reference>
<dbReference type="SUPFAM" id="SSF50156">
    <property type="entry name" value="PDZ domain-like"/>
    <property type="match status" value="1"/>
</dbReference>
<evidence type="ECO:0000259" key="3">
    <source>
        <dbReference type="PROSITE" id="PS51786"/>
    </source>
</evidence>
<dbReference type="Gene3D" id="2.30.42.10">
    <property type="match status" value="1"/>
</dbReference>
<accession>A0A0C2R3D2</accession>
<feature type="active site" evidence="1">
    <location>
        <position position="234"/>
    </location>
</feature>
<dbReference type="PANTHER" id="PTHR10046">
    <property type="entry name" value="ATP DEPENDENT LON PROTEASE FAMILY MEMBER"/>
    <property type="match status" value="1"/>
</dbReference>
<evidence type="ECO:0000259" key="2">
    <source>
        <dbReference type="PROSITE" id="PS50106"/>
    </source>
</evidence>
<evidence type="ECO:0000313" key="4">
    <source>
        <dbReference type="EMBL" id="KIL44775.1"/>
    </source>
</evidence>
<keyword evidence="1" id="KW-0720">Serine protease</keyword>
<dbReference type="Proteomes" id="UP000031938">
    <property type="component" value="Unassembled WGS sequence"/>
</dbReference>
<keyword evidence="1" id="KW-0378">Hydrolase</keyword>
<dbReference type="InterPro" id="IPR014721">
    <property type="entry name" value="Ribsml_uS5_D2-typ_fold_subgr"/>
</dbReference>
<keyword evidence="1" id="KW-0645">Protease</keyword>
<proteinExistence type="inferred from homology"/>
<dbReference type="GO" id="GO:0006508">
    <property type="term" value="P:proteolysis"/>
    <property type="evidence" value="ECO:0007669"/>
    <property type="project" value="UniProtKB-KW"/>
</dbReference>